<dbReference type="EMBL" id="JBAKFF010000001">
    <property type="protein sequence ID" value="MEX0431541.1"/>
    <property type="molecule type" value="Genomic_DNA"/>
</dbReference>
<gene>
    <name evidence="10" type="ORF">V6X30_09015</name>
</gene>
<keyword evidence="4" id="KW-0479">Metal-binding</keyword>
<dbReference type="InterPro" id="IPR016055">
    <property type="entry name" value="A-D-PHexomutase_a/b/a-I/II/III"/>
</dbReference>
<protein>
    <submittedName>
        <fullName evidence="10">Phospho-sugar mutase</fullName>
        <ecNumber evidence="10">5.4.2.-</ecNumber>
    </submittedName>
</protein>
<dbReference type="EC" id="5.4.2.-" evidence="10"/>
<dbReference type="Pfam" id="PF02878">
    <property type="entry name" value="PGM_PMM_I"/>
    <property type="match status" value="1"/>
</dbReference>
<evidence type="ECO:0000256" key="1">
    <source>
        <dbReference type="ARBA" id="ARBA00001946"/>
    </source>
</evidence>
<comment type="similarity">
    <text evidence="2">Belongs to the phosphohexose mutase family.</text>
</comment>
<keyword evidence="3" id="KW-0597">Phosphoprotein</keyword>
<dbReference type="Pfam" id="PF02879">
    <property type="entry name" value="PGM_PMM_II"/>
    <property type="match status" value="1"/>
</dbReference>
<dbReference type="InterPro" id="IPR005845">
    <property type="entry name" value="A-D-PHexomutase_a/b/a-II"/>
</dbReference>
<feature type="domain" description="Alpha-D-phosphohexomutase alpha/beta/alpha" evidence="7">
    <location>
        <begin position="71"/>
        <end position="207"/>
    </location>
</feature>
<dbReference type="PROSITE" id="PS00710">
    <property type="entry name" value="PGM_PMM"/>
    <property type="match status" value="1"/>
</dbReference>
<evidence type="ECO:0000313" key="11">
    <source>
        <dbReference type="Proteomes" id="UP001556637"/>
    </source>
</evidence>
<dbReference type="InterPro" id="IPR005841">
    <property type="entry name" value="Alpha-D-phosphohexomutase_SF"/>
</dbReference>
<sequence>MDGDDLKQLLEYARAWRDADPDPETRRDLDQRIQRAEAALSGEAGAETDTGHIESDPPITALRNCFDPALGFGTAGLRGLKGPGPAHINHRLIQRVTAVMADVLRAEVPDAAERGVVIGYDARHGSTELADTAARTIAGAGLGVHVLDDYAPTPLVAFAALELQAAAGIVLTASHNPPEYLGYKVYWSNAAQLVSPIDQRIAQALKALPAGVEIPKIDAAEAAQSEICPYWKIYGESLRTRYLEAIRQPGSSSSGAWPAVPSDPATAVIRPTASGVSPSADNLSKVRPTLRIAYSAMHGVAGELVRAALAEQGGIDLYEVTEQAAPDGGFPTVRFPNPEEPGALDRLTELAAEVGADVALATDPDGDRLAVALPDEHGDWRVLMGDQTGVLMGDYLMARQMAATGKDKPGGGQSFVMNTVVSSRLLGRLAAHYGIDFEQTLTGFKWIWYRALQREATGDRFLYAYEDAIGFCPTRRVRDKDGIAAAVVMAELARDALAAGTTLNARLQALYQRHGLSVNRQVNIKLTGDGARERMKESLQALRADPPGQIAGLQVTRIHDYQAAESHRPDGSDPEPIPLPTTDLVQLDLTGVDSAESGAAAGAYHASIRPSGTEPKLKIYLEYLGRPDSPDSAAEAAEAEEGLGRLGEALRERLA</sequence>
<evidence type="ECO:0000313" key="10">
    <source>
        <dbReference type="EMBL" id="MEX0431541.1"/>
    </source>
</evidence>
<feature type="domain" description="Alpha-D-phosphohexomutase alpha/beta/alpha" evidence="9">
    <location>
        <begin position="385"/>
        <end position="513"/>
    </location>
</feature>
<dbReference type="Proteomes" id="UP001556637">
    <property type="component" value="Unassembled WGS sequence"/>
</dbReference>
<evidence type="ECO:0000259" key="8">
    <source>
        <dbReference type="Pfam" id="PF02879"/>
    </source>
</evidence>
<evidence type="ECO:0000259" key="9">
    <source>
        <dbReference type="Pfam" id="PF02880"/>
    </source>
</evidence>
<feature type="domain" description="Alpha-D-phosphohexomutase alpha/beta/alpha" evidence="8">
    <location>
        <begin position="289"/>
        <end position="378"/>
    </location>
</feature>
<evidence type="ECO:0000256" key="4">
    <source>
        <dbReference type="ARBA" id="ARBA00022723"/>
    </source>
</evidence>
<comment type="caution">
    <text evidence="10">The sequence shown here is derived from an EMBL/GenBank/DDBJ whole genome shotgun (WGS) entry which is preliminary data.</text>
</comment>
<dbReference type="InterPro" id="IPR016066">
    <property type="entry name" value="A-D-PHexomutase_CS"/>
</dbReference>
<proteinExistence type="inferred from homology"/>
<dbReference type="GO" id="GO:0016853">
    <property type="term" value="F:isomerase activity"/>
    <property type="evidence" value="ECO:0007669"/>
    <property type="project" value="UniProtKB-KW"/>
</dbReference>
<reference evidence="10 11" key="1">
    <citation type="submission" date="2024-02" db="EMBL/GenBank/DDBJ databases">
        <title>New especies of Spiribacter isolated from saline water.</title>
        <authorList>
            <person name="Leon M.J."/>
            <person name="De La Haba R."/>
            <person name="Sanchez-Porro C."/>
            <person name="Ventosa A."/>
        </authorList>
    </citation>
    <scope>NUCLEOTIDE SEQUENCE [LARGE SCALE GENOMIC DNA]</scope>
    <source>
        <strain evidence="11">ag22IC4-189</strain>
    </source>
</reference>
<dbReference type="PANTHER" id="PTHR45745">
    <property type="entry name" value="PHOSPHOMANNOMUTASE 45A"/>
    <property type="match status" value="1"/>
</dbReference>
<evidence type="ECO:0000256" key="6">
    <source>
        <dbReference type="ARBA" id="ARBA00023235"/>
    </source>
</evidence>
<dbReference type="PANTHER" id="PTHR45745:SF1">
    <property type="entry name" value="PHOSPHOGLUCOMUTASE 2B-RELATED"/>
    <property type="match status" value="1"/>
</dbReference>
<dbReference type="CDD" id="cd05799">
    <property type="entry name" value="PGM2"/>
    <property type="match status" value="1"/>
</dbReference>
<keyword evidence="6 10" id="KW-0413">Isomerase</keyword>
<organism evidence="10 11">
    <name type="scientific">Spiribacter insolitus</name>
    <dbReference type="NCBI Taxonomy" id="3122417"/>
    <lineage>
        <taxon>Bacteria</taxon>
        <taxon>Pseudomonadati</taxon>
        <taxon>Pseudomonadota</taxon>
        <taxon>Gammaproteobacteria</taxon>
        <taxon>Chromatiales</taxon>
        <taxon>Ectothiorhodospiraceae</taxon>
        <taxon>Spiribacter</taxon>
    </lineage>
</organism>
<evidence type="ECO:0000256" key="2">
    <source>
        <dbReference type="ARBA" id="ARBA00010231"/>
    </source>
</evidence>
<comment type="cofactor">
    <cofactor evidence="1">
        <name>Mg(2+)</name>
        <dbReference type="ChEBI" id="CHEBI:18420"/>
    </cofactor>
</comment>
<evidence type="ECO:0000256" key="5">
    <source>
        <dbReference type="ARBA" id="ARBA00022842"/>
    </source>
</evidence>
<dbReference type="Pfam" id="PF02880">
    <property type="entry name" value="PGM_PMM_III"/>
    <property type="match status" value="1"/>
</dbReference>
<keyword evidence="11" id="KW-1185">Reference proteome</keyword>
<dbReference type="InterPro" id="IPR005846">
    <property type="entry name" value="A-D-PHexomutase_a/b/a-III"/>
</dbReference>
<dbReference type="SUPFAM" id="SSF53738">
    <property type="entry name" value="Phosphoglucomutase, first 3 domains"/>
    <property type="match status" value="3"/>
</dbReference>
<name>A0ABV3T8M4_9GAMM</name>
<dbReference type="PRINTS" id="PR00509">
    <property type="entry name" value="PGMPMM"/>
</dbReference>
<dbReference type="InterPro" id="IPR036900">
    <property type="entry name" value="A-D-PHexomutase_C_sf"/>
</dbReference>
<dbReference type="SUPFAM" id="SSF55957">
    <property type="entry name" value="Phosphoglucomutase, C-terminal domain"/>
    <property type="match status" value="1"/>
</dbReference>
<dbReference type="Gene3D" id="3.40.120.10">
    <property type="entry name" value="Alpha-D-Glucose-1,6-Bisphosphate, subunit A, domain 3"/>
    <property type="match status" value="3"/>
</dbReference>
<dbReference type="InterPro" id="IPR005844">
    <property type="entry name" value="A-D-PHexomutase_a/b/a-I"/>
</dbReference>
<evidence type="ECO:0000256" key="3">
    <source>
        <dbReference type="ARBA" id="ARBA00022553"/>
    </source>
</evidence>
<keyword evidence="5" id="KW-0460">Magnesium</keyword>
<evidence type="ECO:0000259" key="7">
    <source>
        <dbReference type="Pfam" id="PF02878"/>
    </source>
</evidence>
<accession>A0ABV3T8M4</accession>
<dbReference type="RefSeq" id="WP_367984305.1">
    <property type="nucleotide sequence ID" value="NZ_JBAKFF010000001.1"/>
</dbReference>